<protein>
    <submittedName>
        <fullName evidence="2">Uncharacterized protein</fullName>
    </submittedName>
</protein>
<accession>A0A6B3SZS4</accession>
<dbReference type="EMBL" id="JAAIVB010000080">
    <property type="protein sequence ID" value="NEX64499.1"/>
    <property type="molecule type" value="Genomic_DNA"/>
</dbReference>
<name>A0A6B3SZS4_9BURK</name>
<gene>
    <name evidence="2" type="ORF">G3574_25750</name>
</gene>
<proteinExistence type="predicted"/>
<keyword evidence="3" id="KW-1185">Reference proteome</keyword>
<sequence length="557" mass="60700">MMPALSSRLFDFAYKQDVTSSIRTYLERALGRVESIGVLPSRANATAPLDIYLQPGLDRDEMTVSRNCGTPTEDEWAIWGIVADRVNAQFKDWNIPATFHLDPKGLTRYSQGNGVALYHCGNMNGGFFVQDGRHIGRIFLQDDGPTSIYVHELAHTTSLHPQDVVSKDGFNLLRFPERHGLAPDFMEAICEPGAHGMPASKLIYNDACVSRGYGLDERQRDTDGDGFGPLELIQSKLRLSNPGAREDILKEGTDYLVGWLHDNFGAKVAGYFAAAMCKEVIDLLGARAISRLNCSPTVQRGLNMSLRVVSSIVQCALMGQPLTGMAMGAASLCLQSVLMQRTLHALAGLVGGEAIQGMLVLGLGRGNWHAVVGLVSAFAGRHAGQALAETCNILMQCCSRDNSIQREAYLDLVNDPNRWLRCIGTAMAKTRVGQQLDKVDRCLSGLLSRLRGHSLYECLYREPERTRQNEVNAAAADTLREVIVIAGNDQPKGRRAPVAAQGRRAGAAPASPTVKPLTSILIHRPGEAQPPATRPHEAAARSAYRYAEDIESGLMPR</sequence>
<dbReference type="RefSeq" id="WP_163968435.1">
    <property type="nucleotide sequence ID" value="NZ_JAAIVB010000080.1"/>
</dbReference>
<feature type="region of interest" description="Disordered" evidence="1">
    <location>
        <begin position="525"/>
        <end position="544"/>
    </location>
</feature>
<evidence type="ECO:0000313" key="3">
    <source>
        <dbReference type="Proteomes" id="UP000482155"/>
    </source>
</evidence>
<dbReference type="Proteomes" id="UP000482155">
    <property type="component" value="Unassembled WGS sequence"/>
</dbReference>
<evidence type="ECO:0000256" key="1">
    <source>
        <dbReference type="SAM" id="MobiDB-lite"/>
    </source>
</evidence>
<reference evidence="2 3" key="1">
    <citation type="submission" date="2020-02" db="EMBL/GenBank/DDBJ databases">
        <authorList>
            <person name="Kim M.K."/>
        </authorList>
    </citation>
    <scope>NUCLEOTIDE SEQUENCE [LARGE SCALE GENOMIC DNA]</scope>
    <source>
        <strain evidence="2 3">17J57-3</strain>
    </source>
</reference>
<comment type="caution">
    <text evidence="2">The sequence shown here is derived from an EMBL/GenBank/DDBJ whole genome shotgun (WGS) entry which is preliminary data.</text>
</comment>
<feature type="compositionally biased region" description="Low complexity" evidence="1">
    <location>
        <begin position="496"/>
        <end position="512"/>
    </location>
</feature>
<dbReference type="AlphaFoldDB" id="A0A6B3SZS4"/>
<feature type="region of interest" description="Disordered" evidence="1">
    <location>
        <begin position="491"/>
        <end position="513"/>
    </location>
</feature>
<organism evidence="2 3">
    <name type="scientific">Noviherbaspirillum galbum</name>
    <dbReference type="NCBI Taxonomy" id="2709383"/>
    <lineage>
        <taxon>Bacteria</taxon>
        <taxon>Pseudomonadati</taxon>
        <taxon>Pseudomonadota</taxon>
        <taxon>Betaproteobacteria</taxon>
        <taxon>Burkholderiales</taxon>
        <taxon>Oxalobacteraceae</taxon>
        <taxon>Noviherbaspirillum</taxon>
    </lineage>
</organism>
<evidence type="ECO:0000313" key="2">
    <source>
        <dbReference type="EMBL" id="NEX64499.1"/>
    </source>
</evidence>